<comment type="caution">
    <text evidence="2">The sequence shown here is derived from an EMBL/GenBank/DDBJ whole genome shotgun (WGS) entry which is preliminary data.</text>
</comment>
<sequence>MITMIMTMTMTDGDSDYDDNNNVDDDNDDDYDNDYRNGDDNNNDDDDDNDVDGYTKTVPPVVHGMIHAPRSGLKQSYRLQLNELTDSLRSGGPLTPRALDVLQPLRMGRRADSTKLEIDTVCYFTFAPKYKQDTEEEEEEEGGGGGEEILVTYVQLANLHTQGVMRGSKTKMTFTVTGASKFLEHSVMQFLAAEGVSPI</sequence>
<protein>
    <submittedName>
        <fullName evidence="2">Uncharacterized protein</fullName>
    </submittedName>
</protein>
<keyword evidence="3" id="KW-1185">Reference proteome</keyword>
<evidence type="ECO:0000256" key="1">
    <source>
        <dbReference type="SAM" id="MobiDB-lite"/>
    </source>
</evidence>
<dbReference type="Proteomes" id="UP001148838">
    <property type="component" value="Unassembled WGS sequence"/>
</dbReference>
<feature type="compositionally biased region" description="Acidic residues" evidence="1">
    <location>
        <begin position="41"/>
        <end position="51"/>
    </location>
</feature>
<name>A0ABQ8TNG9_PERAM</name>
<organism evidence="2 3">
    <name type="scientific">Periplaneta americana</name>
    <name type="common">American cockroach</name>
    <name type="synonym">Blatta americana</name>
    <dbReference type="NCBI Taxonomy" id="6978"/>
    <lineage>
        <taxon>Eukaryota</taxon>
        <taxon>Metazoa</taxon>
        <taxon>Ecdysozoa</taxon>
        <taxon>Arthropoda</taxon>
        <taxon>Hexapoda</taxon>
        <taxon>Insecta</taxon>
        <taxon>Pterygota</taxon>
        <taxon>Neoptera</taxon>
        <taxon>Polyneoptera</taxon>
        <taxon>Dictyoptera</taxon>
        <taxon>Blattodea</taxon>
        <taxon>Blattoidea</taxon>
        <taxon>Blattidae</taxon>
        <taxon>Blattinae</taxon>
        <taxon>Periplaneta</taxon>
    </lineage>
</organism>
<gene>
    <name evidence="2" type="ORF">ANN_10106</name>
</gene>
<accession>A0ABQ8TNG9</accession>
<reference evidence="2 3" key="1">
    <citation type="journal article" date="2022" name="Allergy">
        <title>Genome assembly and annotation of Periplaneta americana reveal a comprehensive cockroach allergen profile.</title>
        <authorList>
            <person name="Wang L."/>
            <person name="Xiong Q."/>
            <person name="Saelim N."/>
            <person name="Wang L."/>
            <person name="Nong W."/>
            <person name="Wan A.T."/>
            <person name="Shi M."/>
            <person name="Liu X."/>
            <person name="Cao Q."/>
            <person name="Hui J.H.L."/>
            <person name="Sookrung N."/>
            <person name="Leung T.F."/>
            <person name="Tungtrongchitr A."/>
            <person name="Tsui S.K.W."/>
        </authorList>
    </citation>
    <scope>NUCLEOTIDE SEQUENCE [LARGE SCALE GENOMIC DNA]</scope>
    <source>
        <strain evidence="2">PWHHKU_190912</strain>
    </source>
</reference>
<feature type="compositionally biased region" description="Acidic residues" evidence="1">
    <location>
        <begin position="13"/>
        <end position="32"/>
    </location>
</feature>
<dbReference type="EMBL" id="JAJSOF020000005">
    <property type="protein sequence ID" value="KAJ4448094.1"/>
    <property type="molecule type" value="Genomic_DNA"/>
</dbReference>
<feature type="region of interest" description="Disordered" evidence="1">
    <location>
        <begin position="11"/>
        <end position="58"/>
    </location>
</feature>
<evidence type="ECO:0000313" key="2">
    <source>
        <dbReference type="EMBL" id="KAJ4448094.1"/>
    </source>
</evidence>
<evidence type="ECO:0000313" key="3">
    <source>
        <dbReference type="Proteomes" id="UP001148838"/>
    </source>
</evidence>
<proteinExistence type="predicted"/>